<keyword evidence="2" id="KW-0732">Signal</keyword>
<name>A0ABR9TNH9_9FLAO</name>
<evidence type="ECO:0000256" key="2">
    <source>
        <dbReference type="SAM" id="SignalP"/>
    </source>
</evidence>
<feature type="compositionally biased region" description="Pro residues" evidence="1">
    <location>
        <begin position="50"/>
        <end position="59"/>
    </location>
</feature>
<organism evidence="3 4">
    <name type="scientific">Flavobacterium hungaricum</name>
    <dbReference type="NCBI Taxonomy" id="2082725"/>
    <lineage>
        <taxon>Bacteria</taxon>
        <taxon>Pseudomonadati</taxon>
        <taxon>Bacteroidota</taxon>
        <taxon>Flavobacteriia</taxon>
        <taxon>Flavobacteriales</taxon>
        <taxon>Flavobacteriaceae</taxon>
        <taxon>Flavobacterium</taxon>
    </lineage>
</organism>
<dbReference type="Proteomes" id="UP000640614">
    <property type="component" value="Unassembled WGS sequence"/>
</dbReference>
<sequence length="59" mass="6484">MKKILFWGACTLLTTMLFSCSADEDDTTIKKEVKKEAARTYADGPGDLPTIPPPPPEDE</sequence>
<evidence type="ECO:0008006" key="5">
    <source>
        <dbReference type="Google" id="ProtNLM"/>
    </source>
</evidence>
<dbReference type="EMBL" id="PRDM01000004">
    <property type="protein sequence ID" value="MBE8726880.1"/>
    <property type="molecule type" value="Genomic_DNA"/>
</dbReference>
<proteinExistence type="predicted"/>
<feature type="signal peptide" evidence="2">
    <location>
        <begin position="1"/>
        <end position="22"/>
    </location>
</feature>
<feature type="chain" id="PRO_5047013860" description="Secreted protein" evidence="2">
    <location>
        <begin position="23"/>
        <end position="59"/>
    </location>
</feature>
<protein>
    <recommendedName>
        <fullName evidence="5">Secreted protein</fullName>
    </recommendedName>
</protein>
<feature type="region of interest" description="Disordered" evidence="1">
    <location>
        <begin position="38"/>
        <end position="59"/>
    </location>
</feature>
<keyword evidence="4" id="KW-1185">Reference proteome</keyword>
<gene>
    <name evidence="3" type="ORF">C4F50_18335</name>
</gene>
<reference evidence="3 4" key="1">
    <citation type="submission" date="2018-07" db="EMBL/GenBank/DDBJ databases">
        <title>Genome assembly of strain KB82.</title>
        <authorList>
            <person name="Kukolya J."/>
            <person name="Horvath B."/>
            <person name="Nagy I."/>
            <person name="Toth A."/>
        </authorList>
    </citation>
    <scope>NUCLEOTIDE SEQUENCE [LARGE SCALE GENOMIC DNA]</scope>
    <source>
        <strain evidence="3 4">Kb82</strain>
    </source>
</reference>
<evidence type="ECO:0000313" key="4">
    <source>
        <dbReference type="Proteomes" id="UP000640614"/>
    </source>
</evidence>
<accession>A0ABR9TNH9</accession>
<dbReference type="RefSeq" id="WP_194140055.1">
    <property type="nucleotide sequence ID" value="NZ_PRDM01000004.1"/>
</dbReference>
<evidence type="ECO:0000313" key="3">
    <source>
        <dbReference type="EMBL" id="MBE8726880.1"/>
    </source>
</evidence>
<evidence type="ECO:0000256" key="1">
    <source>
        <dbReference type="SAM" id="MobiDB-lite"/>
    </source>
</evidence>
<dbReference type="PROSITE" id="PS51257">
    <property type="entry name" value="PROKAR_LIPOPROTEIN"/>
    <property type="match status" value="1"/>
</dbReference>
<comment type="caution">
    <text evidence="3">The sequence shown here is derived from an EMBL/GenBank/DDBJ whole genome shotgun (WGS) entry which is preliminary data.</text>
</comment>